<organism evidence="2 3">
    <name type="scientific">Lentilactobacillus parafarraginis F0439</name>
    <dbReference type="NCBI Taxonomy" id="797515"/>
    <lineage>
        <taxon>Bacteria</taxon>
        <taxon>Bacillati</taxon>
        <taxon>Bacillota</taxon>
        <taxon>Bacilli</taxon>
        <taxon>Lactobacillales</taxon>
        <taxon>Lactobacillaceae</taxon>
        <taxon>Lentilactobacillus</taxon>
    </lineage>
</organism>
<protein>
    <submittedName>
        <fullName evidence="2">Uncharacterized protein</fullName>
    </submittedName>
</protein>
<accession>G9ZKB7</accession>
<keyword evidence="3" id="KW-1185">Reference proteome</keyword>
<evidence type="ECO:0000313" key="2">
    <source>
        <dbReference type="EMBL" id="EHM01264.1"/>
    </source>
</evidence>
<dbReference type="EMBL" id="AGEY01000010">
    <property type="protein sequence ID" value="EHM01264.1"/>
    <property type="molecule type" value="Genomic_DNA"/>
</dbReference>
<sequence length="61" mass="7118">MGKRNGQFSKTFSYYQSVRREKMTATLFAIKSPQNKKGHSHKRPPALHQHSEHRACHLLDN</sequence>
<evidence type="ECO:0000256" key="1">
    <source>
        <dbReference type="SAM" id="MobiDB-lite"/>
    </source>
</evidence>
<gene>
    <name evidence="2" type="ORF">HMPREF9103_00165</name>
</gene>
<reference evidence="2 3" key="1">
    <citation type="submission" date="2011-09" db="EMBL/GenBank/DDBJ databases">
        <authorList>
            <person name="Weinstock G."/>
            <person name="Sodergren E."/>
            <person name="Clifton S."/>
            <person name="Fulton L."/>
            <person name="Fulton B."/>
            <person name="Courtney L."/>
            <person name="Fronick C."/>
            <person name="Harrison M."/>
            <person name="Strong C."/>
            <person name="Farmer C."/>
            <person name="Delahaunty K."/>
            <person name="Markovic C."/>
            <person name="Hall O."/>
            <person name="Minx P."/>
            <person name="Tomlinson C."/>
            <person name="Mitreva M."/>
            <person name="Hou S."/>
            <person name="Chen J."/>
            <person name="Wollam A."/>
            <person name="Pepin K.H."/>
            <person name="Johnson M."/>
            <person name="Bhonagiri V."/>
            <person name="Zhang X."/>
            <person name="Suruliraj S."/>
            <person name="Warren W."/>
            <person name="Chinwalla A."/>
            <person name="Mardis E.R."/>
            <person name="Wilson R.K."/>
        </authorList>
    </citation>
    <scope>NUCLEOTIDE SEQUENCE [LARGE SCALE GENOMIC DNA]</scope>
    <source>
        <strain evidence="2 3">F0439</strain>
    </source>
</reference>
<dbReference type="AlphaFoldDB" id="G9ZKB7"/>
<feature type="compositionally biased region" description="Basic residues" evidence="1">
    <location>
        <begin position="34"/>
        <end position="45"/>
    </location>
</feature>
<dbReference type="STRING" id="797515.HMPREF9103_00165"/>
<proteinExistence type="predicted"/>
<feature type="region of interest" description="Disordered" evidence="1">
    <location>
        <begin position="31"/>
        <end position="61"/>
    </location>
</feature>
<evidence type="ECO:0000313" key="3">
    <source>
        <dbReference type="Proteomes" id="UP000004625"/>
    </source>
</evidence>
<dbReference type="Proteomes" id="UP000004625">
    <property type="component" value="Unassembled WGS sequence"/>
</dbReference>
<feature type="compositionally biased region" description="Basic and acidic residues" evidence="1">
    <location>
        <begin position="49"/>
        <end position="61"/>
    </location>
</feature>
<comment type="caution">
    <text evidence="2">The sequence shown here is derived from an EMBL/GenBank/DDBJ whole genome shotgun (WGS) entry which is preliminary data.</text>
</comment>
<dbReference type="HOGENOM" id="CLU_2916843_0_0_9"/>
<name>G9ZKB7_9LACO</name>